<comment type="similarity">
    <text evidence="1">Belongs to the WD repeat LST8 family.</text>
</comment>
<dbReference type="GO" id="GO:0032956">
    <property type="term" value="P:regulation of actin cytoskeleton organization"/>
    <property type="evidence" value="ECO:0007669"/>
    <property type="project" value="TreeGrafter"/>
</dbReference>
<keyword evidence="7" id="KW-1185">Reference proteome</keyword>
<dbReference type="Pfam" id="PF13300">
    <property type="entry name" value="DUF4078"/>
    <property type="match status" value="1"/>
</dbReference>
<keyword evidence="3" id="KW-0677">Repeat</keyword>
<dbReference type="EMBL" id="DF830077">
    <property type="protein sequence ID" value="GAK65699.1"/>
    <property type="molecule type" value="Genomic_DNA"/>
</dbReference>
<reference evidence="6" key="1">
    <citation type="submission" date="2014-07" db="EMBL/GenBank/DDBJ databases">
        <title>Draft genome sequence of the yeast Pseudozyma antarctica JCM 10317 known as a producer of lipase B which used in a wide range of industrial applications.</title>
        <authorList>
            <person name="Morita T."/>
            <person name="Saika A."/>
            <person name="Koike H."/>
        </authorList>
    </citation>
    <scope>NUCLEOTIDE SEQUENCE</scope>
    <source>
        <strain evidence="6">JCM 10317</strain>
    </source>
</reference>
<evidence type="ECO:0000256" key="1">
    <source>
        <dbReference type="ARBA" id="ARBA00009890"/>
    </source>
</evidence>
<protein>
    <submittedName>
        <fullName evidence="6">WD repeat-containing protein pop3</fullName>
    </submittedName>
</protein>
<dbReference type="Proteomes" id="UP000053758">
    <property type="component" value="Unassembled WGS sequence"/>
</dbReference>
<dbReference type="InterPro" id="IPR001680">
    <property type="entry name" value="WD40_rpt"/>
</dbReference>
<dbReference type="PRINTS" id="PR00320">
    <property type="entry name" value="GPROTEINBRPT"/>
</dbReference>
<dbReference type="PANTHER" id="PTHR19842:SF0">
    <property type="entry name" value="TARGET OF RAPAMYCIN COMPLEX SUBUNIT LST8"/>
    <property type="match status" value="1"/>
</dbReference>
<dbReference type="FunFam" id="2.130.10.10:FF:000179">
    <property type="entry name" value="Target of rapamycin complex subunit LST8"/>
    <property type="match status" value="1"/>
</dbReference>
<feature type="repeat" description="WD" evidence="4">
    <location>
        <begin position="285"/>
        <end position="326"/>
    </location>
</feature>
<feature type="compositionally biased region" description="Low complexity" evidence="5">
    <location>
        <begin position="418"/>
        <end position="436"/>
    </location>
</feature>
<dbReference type="InterPro" id="IPR037588">
    <property type="entry name" value="MLST8"/>
</dbReference>
<dbReference type="Pfam" id="PF00400">
    <property type="entry name" value="WD40"/>
    <property type="match status" value="5"/>
</dbReference>
<proteinExistence type="inferred from homology"/>
<feature type="compositionally biased region" description="Low complexity" evidence="5">
    <location>
        <begin position="1"/>
        <end position="10"/>
    </location>
</feature>
<dbReference type="RefSeq" id="XP_014655861.1">
    <property type="nucleotide sequence ID" value="XM_014800375.1"/>
</dbReference>
<dbReference type="GeneID" id="26304743"/>
<feature type="compositionally biased region" description="Basic and acidic residues" evidence="5">
    <location>
        <begin position="444"/>
        <end position="453"/>
    </location>
</feature>
<organism evidence="6">
    <name type="scientific">Pseudozyma antarctica</name>
    <name type="common">Yeast</name>
    <name type="synonym">Candida antarctica</name>
    <dbReference type="NCBI Taxonomy" id="84753"/>
    <lineage>
        <taxon>Eukaryota</taxon>
        <taxon>Fungi</taxon>
        <taxon>Dikarya</taxon>
        <taxon>Basidiomycota</taxon>
        <taxon>Ustilaginomycotina</taxon>
        <taxon>Ustilaginomycetes</taxon>
        <taxon>Ustilaginales</taxon>
        <taxon>Ustilaginaceae</taxon>
        <taxon>Moesziomyces</taxon>
    </lineage>
</organism>
<evidence type="ECO:0000313" key="6">
    <source>
        <dbReference type="EMBL" id="GAK65699.1"/>
    </source>
</evidence>
<feature type="repeat" description="WD" evidence="4">
    <location>
        <begin position="329"/>
        <end position="370"/>
    </location>
</feature>
<dbReference type="SUPFAM" id="SSF50978">
    <property type="entry name" value="WD40 repeat-like"/>
    <property type="match status" value="1"/>
</dbReference>
<dbReference type="InterPro" id="IPR015943">
    <property type="entry name" value="WD40/YVTN_repeat-like_dom_sf"/>
</dbReference>
<feature type="repeat" description="WD" evidence="4">
    <location>
        <begin position="137"/>
        <end position="178"/>
    </location>
</feature>
<evidence type="ECO:0000256" key="4">
    <source>
        <dbReference type="PROSITE-ProRule" id="PRU00221"/>
    </source>
</evidence>
<dbReference type="PROSITE" id="PS50082">
    <property type="entry name" value="WD_REPEATS_2"/>
    <property type="match status" value="4"/>
</dbReference>
<evidence type="ECO:0000256" key="2">
    <source>
        <dbReference type="ARBA" id="ARBA00022574"/>
    </source>
</evidence>
<accession>A0A081CGA3</accession>
<dbReference type="PANTHER" id="PTHR19842">
    <property type="entry name" value="G BETA-LIKE PROTEIN GBL"/>
    <property type="match status" value="1"/>
</dbReference>
<dbReference type="PROSITE" id="PS00678">
    <property type="entry name" value="WD_REPEATS_1"/>
    <property type="match status" value="3"/>
</dbReference>
<dbReference type="InterPro" id="IPR019775">
    <property type="entry name" value="WD40_repeat_CS"/>
</dbReference>
<dbReference type="GO" id="GO:0031929">
    <property type="term" value="P:TOR signaling"/>
    <property type="evidence" value="ECO:0007669"/>
    <property type="project" value="InterPro"/>
</dbReference>
<sequence>MAARRAPARMPHGRSPPLNAAEVQHQHQAAQAAQAAQSAQQSQPQDALSVLLVTAGYDHTIRFWEAWSGICSRTIQHPDSQVNRLSISPDKRFLAAAANTHIRLYDCSIASPASIAAANGGGANANVGAPAQPIATLEGHQGNVTGIAWHCDMQWLVSGGEDGLLKIWDLRTSRATRIYDHRGPVNDVVVHPNQGELVSCDQNGSVKVWDLGQNGCSHELVPEEGVPIRSVTVAADGSCLVAGNNTGKVYVWRFVNGSYEPHQQIAPPSPAAAGDFTELQPVTTFQAHEKYLTRVLLSPDVRHLATCSADATVKIWSTSRYEFALEKTLVGHQRWVWDAAFSADSAYLVTASSDHVARLWELASGETVRQYNGHHRAAVYQFDHPAIVRGMSGNGKMGGASMSASLLGLKAELERTRASASTPRSRSSTSKPVKSAATQGSRKRQQDEVSHDQVRLSLERKARTYAQLSSGKYAGVSDAALLESSIDWTRKLHEDQSSPPPESTDNDADPMVEYMDEFGRTRVSHLSEIPRHLLPQQEEEEEEENVIYGPAQSFPVYNPTPRVAQKKFDAAEELRYRGAAFYRFSTDQLQRERQMNELAQQHAHTHAIRSTAQRKGGMSLLKTRLAERAHKVHDERLRILGPAAVHQRSQRIQQARLAALLPPT</sequence>
<dbReference type="CDD" id="cd00200">
    <property type="entry name" value="WD40"/>
    <property type="match status" value="1"/>
</dbReference>
<gene>
    <name evidence="6" type="ORF">PAN0_010c3918</name>
</gene>
<evidence type="ECO:0000256" key="5">
    <source>
        <dbReference type="SAM" id="MobiDB-lite"/>
    </source>
</evidence>
<evidence type="ECO:0000256" key="3">
    <source>
        <dbReference type="ARBA" id="ARBA00022737"/>
    </source>
</evidence>
<dbReference type="InterPro" id="IPR020472">
    <property type="entry name" value="WD40_PAC1"/>
</dbReference>
<dbReference type="HOGENOM" id="CLU_026995_0_0_1"/>
<feature type="region of interest" description="Disordered" evidence="5">
    <location>
        <begin position="414"/>
        <end position="453"/>
    </location>
</feature>
<dbReference type="InterPro" id="IPR036322">
    <property type="entry name" value="WD40_repeat_dom_sf"/>
</dbReference>
<dbReference type="Gene3D" id="2.130.10.10">
    <property type="entry name" value="YVTN repeat-like/Quinoprotein amine dehydrogenase"/>
    <property type="match status" value="1"/>
</dbReference>
<feature type="region of interest" description="Disordered" evidence="5">
    <location>
        <begin position="1"/>
        <end position="24"/>
    </location>
</feature>
<dbReference type="AlphaFoldDB" id="A0A081CGA3"/>
<dbReference type="PROSITE" id="PS50294">
    <property type="entry name" value="WD_REPEATS_REGION"/>
    <property type="match status" value="4"/>
</dbReference>
<dbReference type="SMART" id="SM00320">
    <property type="entry name" value="WD40"/>
    <property type="match status" value="7"/>
</dbReference>
<keyword evidence="2 4" id="KW-0853">WD repeat</keyword>
<dbReference type="GO" id="GO:0031931">
    <property type="term" value="C:TORC1 complex"/>
    <property type="evidence" value="ECO:0007669"/>
    <property type="project" value="InterPro"/>
</dbReference>
<evidence type="ECO:0000313" key="7">
    <source>
        <dbReference type="Proteomes" id="UP000053758"/>
    </source>
</evidence>
<feature type="repeat" description="WD" evidence="4">
    <location>
        <begin position="178"/>
        <end position="211"/>
    </location>
</feature>
<name>A0A081CGA3_PSEA2</name>
<dbReference type="GO" id="GO:0031932">
    <property type="term" value="C:TORC2 complex"/>
    <property type="evidence" value="ECO:0007669"/>
    <property type="project" value="InterPro"/>
</dbReference>